<keyword evidence="3" id="KW-1185">Reference proteome</keyword>
<protein>
    <recommendedName>
        <fullName evidence="4">Midcut-by-XrtH protein</fullName>
    </recommendedName>
</protein>
<keyword evidence="1" id="KW-1133">Transmembrane helix</keyword>
<dbReference type="HOGENOM" id="CLU_1658383_0_0_6"/>
<evidence type="ECO:0000313" key="3">
    <source>
        <dbReference type="Proteomes" id="UP000029640"/>
    </source>
</evidence>
<comment type="caution">
    <text evidence="2">The sequence shown here is derived from an EMBL/GenBank/DDBJ whole genome shotgun (WGS) entry which is preliminary data.</text>
</comment>
<gene>
    <name evidence="2" type="ORF">HRUBRA_00873</name>
</gene>
<dbReference type="AlphaFoldDB" id="A0A095X0X1"/>
<organism evidence="2 3">
    <name type="scientific">Pseudohaliea rubra DSM 19751</name>
    <dbReference type="NCBI Taxonomy" id="1265313"/>
    <lineage>
        <taxon>Bacteria</taxon>
        <taxon>Pseudomonadati</taxon>
        <taxon>Pseudomonadota</taxon>
        <taxon>Gammaproteobacteria</taxon>
        <taxon>Cellvibrionales</taxon>
        <taxon>Halieaceae</taxon>
        <taxon>Pseudohaliea</taxon>
    </lineage>
</organism>
<evidence type="ECO:0000256" key="1">
    <source>
        <dbReference type="SAM" id="Phobius"/>
    </source>
</evidence>
<dbReference type="Proteomes" id="UP000029640">
    <property type="component" value="Unassembled WGS sequence"/>
</dbReference>
<reference evidence="2 3" key="1">
    <citation type="journal article" date="2014" name="Genome Announc.">
        <title>Genome Sequence of Gammaproteobacterial Pseudohaliea rubra Type Strain DSM 19751, Isolated from Coastal Seawater of the Mediterranean Sea.</title>
        <authorList>
            <person name="Spring S."/>
            <person name="Fiebig A."/>
            <person name="Riedel T."/>
            <person name="Goker M."/>
            <person name="Klenk H.P."/>
        </authorList>
    </citation>
    <scope>NUCLEOTIDE SEQUENCE [LARGE SCALE GENOMIC DNA]</scope>
    <source>
        <strain evidence="2 3">DSM 19751</strain>
    </source>
</reference>
<feature type="transmembrane region" description="Helical" evidence="1">
    <location>
        <begin position="38"/>
        <end position="58"/>
    </location>
</feature>
<evidence type="ECO:0008006" key="4">
    <source>
        <dbReference type="Google" id="ProtNLM"/>
    </source>
</evidence>
<feature type="transmembrane region" description="Helical" evidence="1">
    <location>
        <begin position="6"/>
        <end position="26"/>
    </location>
</feature>
<keyword evidence="1" id="KW-0472">Membrane</keyword>
<dbReference type="EMBL" id="AUVB01000024">
    <property type="protein sequence ID" value="KGE04534.1"/>
    <property type="molecule type" value="Genomic_DNA"/>
</dbReference>
<proteinExistence type="predicted"/>
<accession>A0A095X0X1</accession>
<evidence type="ECO:0000313" key="2">
    <source>
        <dbReference type="EMBL" id="KGE04534.1"/>
    </source>
</evidence>
<name>A0A095X0X1_9GAMM</name>
<keyword evidence="1" id="KW-0812">Transmembrane</keyword>
<sequence length="159" mass="15425">MTYAPGASAVPALVALAGLLALVAYRLRGEGALRGNRFLGFALVVAVVATGASGAKLVHAVNFGDAPRVALKSASGGTVNVGSGTSCVYNPNQGELAITAITPSGGAVIDSLGSSKDGTCPETVIDNGGANAGEAPVCSASPSTVLGPQKACSVTTLLI</sequence>